<organism evidence="2 3">
    <name type="scientific">Prorocentrum cordatum</name>
    <dbReference type="NCBI Taxonomy" id="2364126"/>
    <lineage>
        <taxon>Eukaryota</taxon>
        <taxon>Sar</taxon>
        <taxon>Alveolata</taxon>
        <taxon>Dinophyceae</taxon>
        <taxon>Prorocentrales</taxon>
        <taxon>Prorocentraceae</taxon>
        <taxon>Prorocentrum</taxon>
    </lineage>
</organism>
<evidence type="ECO:0000313" key="2">
    <source>
        <dbReference type="EMBL" id="CAK0894776.1"/>
    </source>
</evidence>
<accession>A0ABN9X981</accession>
<gene>
    <name evidence="2" type="ORF">PCOR1329_LOCUS73724</name>
</gene>
<feature type="compositionally biased region" description="Basic residues" evidence="1">
    <location>
        <begin position="40"/>
        <end position="50"/>
    </location>
</feature>
<feature type="region of interest" description="Disordered" evidence="1">
    <location>
        <begin position="14"/>
        <end position="67"/>
    </location>
</feature>
<keyword evidence="3" id="KW-1185">Reference proteome</keyword>
<dbReference type="EMBL" id="CAUYUJ010019948">
    <property type="protein sequence ID" value="CAK0894776.1"/>
    <property type="molecule type" value="Genomic_DNA"/>
</dbReference>
<name>A0ABN9X981_9DINO</name>
<feature type="compositionally biased region" description="Acidic residues" evidence="1">
    <location>
        <begin position="19"/>
        <end position="29"/>
    </location>
</feature>
<proteinExistence type="predicted"/>
<comment type="caution">
    <text evidence="2">The sequence shown here is derived from an EMBL/GenBank/DDBJ whole genome shotgun (WGS) entry which is preliminary data.</text>
</comment>
<dbReference type="Proteomes" id="UP001189429">
    <property type="component" value="Unassembled WGS sequence"/>
</dbReference>
<evidence type="ECO:0000313" key="3">
    <source>
        <dbReference type="Proteomes" id="UP001189429"/>
    </source>
</evidence>
<reference evidence="2" key="1">
    <citation type="submission" date="2023-10" db="EMBL/GenBank/DDBJ databases">
        <authorList>
            <person name="Chen Y."/>
            <person name="Shah S."/>
            <person name="Dougan E. K."/>
            <person name="Thang M."/>
            <person name="Chan C."/>
        </authorList>
    </citation>
    <scope>NUCLEOTIDE SEQUENCE [LARGE SCALE GENOMIC DNA]</scope>
</reference>
<sequence>MALAAEARGARLADLGGGAEDEVGDEAPEGEALGAGAARGRGRGRGKARGRGGGGGRGGARKGMKAKPAAAAVLKRPAAAAPGGAAKFAMPKGIDYSRCLNKKDAMCRDKNTFASRAYSAAISSAKAMGITGDILKVIGRAAYEDAGSFWSTAR</sequence>
<evidence type="ECO:0000256" key="1">
    <source>
        <dbReference type="SAM" id="MobiDB-lite"/>
    </source>
</evidence>
<protein>
    <submittedName>
        <fullName evidence="2">Uncharacterized protein</fullName>
    </submittedName>
</protein>